<evidence type="ECO:0000256" key="1">
    <source>
        <dbReference type="SAM" id="MobiDB-lite"/>
    </source>
</evidence>
<accession>A0A4S2MPR3</accession>
<protein>
    <recommendedName>
        <fullName evidence="4">BTB domain-containing protein</fullName>
    </recommendedName>
</protein>
<gene>
    <name evidence="2" type="ORF">EX30DRAFT_374731</name>
</gene>
<dbReference type="AlphaFoldDB" id="A0A4S2MPR3"/>
<keyword evidence="3" id="KW-1185">Reference proteome</keyword>
<proteinExistence type="predicted"/>
<organism evidence="2 3">
    <name type="scientific">Ascodesmis nigricans</name>
    <dbReference type="NCBI Taxonomy" id="341454"/>
    <lineage>
        <taxon>Eukaryota</taxon>
        <taxon>Fungi</taxon>
        <taxon>Dikarya</taxon>
        <taxon>Ascomycota</taxon>
        <taxon>Pezizomycotina</taxon>
        <taxon>Pezizomycetes</taxon>
        <taxon>Pezizales</taxon>
        <taxon>Ascodesmidaceae</taxon>
        <taxon>Ascodesmis</taxon>
    </lineage>
</organism>
<feature type="region of interest" description="Disordered" evidence="1">
    <location>
        <begin position="1"/>
        <end position="31"/>
    </location>
</feature>
<dbReference type="EMBL" id="ML220155">
    <property type="protein sequence ID" value="TGZ77289.1"/>
    <property type="molecule type" value="Genomic_DNA"/>
</dbReference>
<reference evidence="2 3" key="1">
    <citation type="submission" date="2019-04" db="EMBL/GenBank/DDBJ databases">
        <title>Comparative genomics and transcriptomics to analyze fruiting body development in filamentous ascomycetes.</title>
        <authorList>
            <consortium name="DOE Joint Genome Institute"/>
            <person name="Lutkenhaus R."/>
            <person name="Traeger S."/>
            <person name="Breuer J."/>
            <person name="Kuo A."/>
            <person name="Lipzen A."/>
            <person name="Pangilinan J."/>
            <person name="Dilworth D."/>
            <person name="Sandor L."/>
            <person name="Poggeler S."/>
            <person name="Barry K."/>
            <person name="Grigoriev I.V."/>
            <person name="Nowrousian M."/>
        </authorList>
    </citation>
    <scope>NUCLEOTIDE SEQUENCE [LARGE SCALE GENOMIC DNA]</scope>
    <source>
        <strain evidence="2 3">CBS 389.68</strain>
    </source>
</reference>
<sequence>MSADHRIKRPRSESPETPLTSLSRHSLPQRPFSTLPNTDMAILGSLPTPRPSVSGPDFAAIFKSPTVRITLTSQTRAQSSYHLHIDPLLCKSDLLQKHIGTRRPGTVWLAQTCPEFMDDVFPFFIEYVYKSAYELPSDLSLHEKTRALYKISVMGSLLGAPDMRLMALKELAETLREWRVLDDANDVAKVCDIVVTVFRSGTIGLKVGLERDPFAMSSVTSPTQAAFGGPPGRDGRVQGDIGLAIRGLGSSVRERDQREERFMEEQELMEQARWMDKQKTPQRMLVAKWTAGMKTMLWKHDEFRNCLTHGGYFQRYFVENLGDGPGLEKDELAGDLYRKFL</sequence>
<dbReference type="InParanoid" id="A0A4S2MPR3"/>
<evidence type="ECO:0000313" key="3">
    <source>
        <dbReference type="Proteomes" id="UP000298138"/>
    </source>
</evidence>
<dbReference type="Proteomes" id="UP000298138">
    <property type="component" value="Unassembled WGS sequence"/>
</dbReference>
<evidence type="ECO:0000313" key="2">
    <source>
        <dbReference type="EMBL" id="TGZ77289.1"/>
    </source>
</evidence>
<name>A0A4S2MPR3_9PEZI</name>
<feature type="compositionally biased region" description="Polar residues" evidence="1">
    <location>
        <begin position="15"/>
        <end position="31"/>
    </location>
</feature>
<evidence type="ECO:0008006" key="4">
    <source>
        <dbReference type="Google" id="ProtNLM"/>
    </source>
</evidence>